<dbReference type="InterPro" id="IPR004033">
    <property type="entry name" value="UbiE/COQ5_MeTrFase"/>
</dbReference>
<dbReference type="InterPro" id="IPR029063">
    <property type="entry name" value="SAM-dependent_MTases_sf"/>
</dbReference>
<dbReference type="Gene3D" id="3.40.50.150">
    <property type="entry name" value="Vaccinia Virus protein VP39"/>
    <property type="match status" value="1"/>
</dbReference>
<name>A0AAV3X790_9CYAN</name>
<keyword evidence="6" id="KW-1185">Reference proteome</keyword>
<dbReference type="RefSeq" id="WP_226580450.1">
    <property type="nucleotide sequence ID" value="NZ_BLAY01000037.1"/>
</dbReference>
<dbReference type="GO" id="GO:0032259">
    <property type="term" value="P:methylation"/>
    <property type="evidence" value="ECO:0007669"/>
    <property type="project" value="UniProtKB-KW"/>
</dbReference>
<keyword evidence="1 5" id="KW-0489">Methyltransferase</keyword>
<gene>
    <name evidence="5" type="ORF">MiSe_27670</name>
</gene>
<keyword evidence="3" id="KW-0949">S-adenosyl-L-methionine</keyword>
<proteinExistence type="predicted"/>
<evidence type="ECO:0000256" key="2">
    <source>
        <dbReference type="ARBA" id="ARBA00022679"/>
    </source>
</evidence>
<protein>
    <submittedName>
        <fullName evidence="5">Methyltransferase type 11</fullName>
    </submittedName>
</protein>
<reference evidence="5" key="1">
    <citation type="submission" date="2019-10" db="EMBL/GenBank/DDBJ databases">
        <title>Draft genome sequece of Microseira wollei NIES-4236.</title>
        <authorList>
            <person name="Yamaguchi H."/>
            <person name="Suzuki S."/>
            <person name="Kawachi M."/>
        </authorList>
    </citation>
    <scope>NUCLEOTIDE SEQUENCE</scope>
    <source>
        <strain evidence="5">NIES-4236</strain>
    </source>
</reference>
<dbReference type="Proteomes" id="UP001050975">
    <property type="component" value="Unassembled WGS sequence"/>
</dbReference>
<evidence type="ECO:0000256" key="4">
    <source>
        <dbReference type="SAM" id="Coils"/>
    </source>
</evidence>
<dbReference type="Pfam" id="PF01209">
    <property type="entry name" value="Ubie_methyltran"/>
    <property type="match status" value="1"/>
</dbReference>
<dbReference type="GO" id="GO:0008168">
    <property type="term" value="F:methyltransferase activity"/>
    <property type="evidence" value="ECO:0007669"/>
    <property type="project" value="UniProtKB-KW"/>
</dbReference>
<evidence type="ECO:0000313" key="6">
    <source>
        <dbReference type="Proteomes" id="UP001050975"/>
    </source>
</evidence>
<dbReference type="SUPFAM" id="SSF53335">
    <property type="entry name" value="S-adenosyl-L-methionine-dependent methyltransferases"/>
    <property type="match status" value="1"/>
</dbReference>
<dbReference type="PANTHER" id="PTHR43591:SF24">
    <property type="entry name" value="2-METHOXY-6-POLYPRENYL-1,4-BENZOQUINOL METHYLASE, MITOCHONDRIAL"/>
    <property type="match status" value="1"/>
</dbReference>
<evidence type="ECO:0000256" key="3">
    <source>
        <dbReference type="ARBA" id="ARBA00022691"/>
    </source>
</evidence>
<keyword evidence="4" id="KW-0175">Coiled coil</keyword>
<dbReference type="CDD" id="cd02440">
    <property type="entry name" value="AdoMet_MTases"/>
    <property type="match status" value="1"/>
</dbReference>
<accession>A0AAV3X790</accession>
<dbReference type="PROSITE" id="PS51608">
    <property type="entry name" value="SAM_MT_UBIE"/>
    <property type="match status" value="1"/>
</dbReference>
<keyword evidence="2" id="KW-0808">Transferase</keyword>
<comment type="caution">
    <text evidence="5">The sequence shown here is derived from an EMBL/GenBank/DDBJ whole genome shotgun (WGS) entry which is preliminary data.</text>
</comment>
<sequence length="277" mass="30842">MTNTAQLNEHKQQVTYGFNLAAAGYDRAALRHLPNCAKQLVELARLQNGQKVLDIATGTGTAAIAISSKVSSTGQVVGIDLSQDMLAQAQQKIKTAEITNIELRQEDAEKLSFSDNSFDAVICASGIFFVLDVLGGLREWQRVTQPGGIVAFSNFGETAFQPMVEIFYAQVKNYGLQIPSACGLVDTSETCLNLMHRAGFEDIEIQTKQLGYYLDNTNEWWELLWNSGFRIELSQISEEKLEQFKAEHLAEIEKLKTDRGLWLDVETIFVMGKKPNP</sequence>
<feature type="coiled-coil region" evidence="4">
    <location>
        <begin position="79"/>
        <end position="106"/>
    </location>
</feature>
<dbReference type="EMBL" id="BLAY01000037">
    <property type="protein sequence ID" value="GET38013.1"/>
    <property type="molecule type" value="Genomic_DNA"/>
</dbReference>
<evidence type="ECO:0000256" key="1">
    <source>
        <dbReference type="ARBA" id="ARBA00022603"/>
    </source>
</evidence>
<organism evidence="5 6">
    <name type="scientific">Microseira wollei NIES-4236</name>
    <dbReference type="NCBI Taxonomy" id="2530354"/>
    <lineage>
        <taxon>Bacteria</taxon>
        <taxon>Bacillati</taxon>
        <taxon>Cyanobacteriota</taxon>
        <taxon>Cyanophyceae</taxon>
        <taxon>Oscillatoriophycideae</taxon>
        <taxon>Aerosakkonematales</taxon>
        <taxon>Aerosakkonemataceae</taxon>
        <taxon>Microseira</taxon>
    </lineage>
</organism>
<evidence type="ECO:0000313" key="5">
    <source>
        <dbReference type="EMBL" id="GET38013.1"/>
    </source>
</evidence>
<dbReference type="PANTHER" id="PTHR43591">
    <property type="entry name" value="METHYLTRANSFERASE"/>
    <property type="match status" value="1"/>
</dbReference>
<dbReference type="AlphaFoldDB" id="A0AAV3X790"/>